<comment type="caution">
    <text evidence="2">The sequence shown here is derived from an EMBL/GenBank/DDBJ whole genome shotgun (WGS) entry which is preliminary data.</text>
</comment>
<dbReference type="SUPFAM" id="SSF50939">
    <property type="entry name" value="Sialidases"/>
    <property type="match status" value="1"/>
</dbReference>
<proteinExistence type="predicted"/>
<dbReference type="EMBL" id="BAABRO010000003">
    <property type="protein sequence ID" value="GAA5506345.1"/>
    <property type="molecule type" value="Genomic_DNA"/>
</dbReference>
<protein>
    <recommendedName>
        <fullName evidence="4">BNR/Asp-box repeat protein</fullName>
    </recommendedName>
</protein>
<dbReference type="Gene3D" id="2.130.10.10">
    <property type="entry name" value="YVTN repeat-like/Quinoprotein amine dehydrogenase"/>
    <property type="match status" value="1"/>
</dbReference>
<evidence type="ECO:0008006" key="4">
    <source>
        <dbReference type="Google" id="ProtNLM"/>
    </source>
</evidence>
<dbReference type="InterPro" id="IPR015943">
    <property type="entry name" value="WD40/YVTN_repeat-like_dom_sf"/>
</dbReference>
<dbReference type="InterPro" id="IPR036278">
    <property type="entry name" value="Sialidase_sf"/>
</dbReference>
<reference evidence="2 3" key="1">
    <citation type="submission" date="2024-02" db="EMBL/GenBank/DDBJ databases">
        <title>Rhodopirellula caenicola NBRC 110016.</title>
        <authorList>
            <person name="Ichikawa N."/>
            <person name="Katano-Makiyama Y."/>
            <person name="Hidaka K."/>
        </authorList>
    </citation>
    <scope>NUCLEOTIDE SEQUENCE [LARGE SCALE GENOMIC DNA]</scope>
    <source>
        <strain evidence="2 3">NBRC 110016</strain>
    </source>
</reference>
<organism evidence="2 3">
    <name type="scientific">Novipirellula caenicola</name>
    <dbReference type="NCBI Taxonomy" id="1536901"/>
    <lineage>
        <taxon>Bacteria</taxon>
        <taxon>Pseudomonadati</taxon>
        <taxon>Planctomycetota</taxon>
        <taxon>Planctomycetia</taxon>
        <taxon>Pirellulales</taxon>
        <taxon>Pirellulaceae</taxon>
        <taxon>Novipirellula</taxon>
    </lineage>
</organism>
<dbReference type="PROSITE" id="PS51318">
    <property type="entry name" value="TAT"/>
    <property type="match status" value="1"/>
</dbReference>
<evidence type="ECO:0000313" key="3">
    <source>
        <dbReference type="Proteomes" id="UP001416858"/>
    </source>
</evidence>
<accession>A0ABP9VPW3</accession>
<keyword evidence="3" id="KW-1185">Reference proteome</keyword>
<feature type="region of interest" description="Disordered" evidence="1">
    <location>
        <begin position="1"/>
        <end position="29"/>
    </location>
</feature>
<dbReference type="InterPro" id="IPR006311">
    <property type="entry name" value="TAT_signal"/>
</dbReference>
<gene>
    <name evidence="2" type="ORF">Rcae01_01797</name>
</gene>
<evidence type="ECO:0000256" key="1">
    <source>
        <dbReference type="SAM" id="MobiDB-lite"/>
    </source>
</evidence>
<dbReference type="Proteomes" id="UP001416858">
    <property type="component" value="Unassembled WGS sequence"/>
</dbReference>
<sequence>MDNHNLKTDASSYQNRESMHLPNGLSQRPQRHLKMSIQAMNSKAKSGLPSAATRRQFLATATAATAGGLFLPSRPLYAAGSEVGETDHFWYRLAPEHPYIDSQRENKAFGFGLGKIYLSEDNGKTWPHEAVFRNADNITFSCILGNGNVVFATRTKLYLSTDNLKTHKQIIVKDIDGSDYLPHTPLDPNAPGWYFHPLDGEHAWDVNGTEMLVWGNYCNVLGGAVPVNIYYSTDQGETVKIAYAFGKNPTFQQPGSKEGDRLGNPDNPVVARHIHSVAYNPAENAFYACTGDHDRDDVHECHWLRGTYDARSDRWDWKVLVSVNSNSRFKSGGINFVDGRLYWAADANGQNGTMPHDRGLFHCDPADLANVEKHTMMFNPKYESANMIIEDDVILSAHYAPASPYDTGFIISTDMGKTWAQYDLKEFGKRSPTRFHKKNSDGWFRVDLRKGWIERGEVLFIKPKP</sequence>
<dbReference type="CDD" id="cd15482">
    <property type="entry name" value="Sialidase_non-viral"/>
    <property type="match status" value="1"/>
</dbReference>
<name>A0ABP9VPW3_9BACT</name>
<evidence type="ECO:0000313" key="2">
    <source>
        <dbReference type="EMBL" id="GAA5506345.1"/>
    </source>
</evidence>